<evidence type="ECO:0000256" key="1">
    <source>
        <dbReference type="ARBA" id="ARBA00004651"/>
    </source>
</evidence>
<dbReference type="GO" id="GO:0016887">
    <property type="term" value="F:ATP hydrolysis activity"/>
    <property type="evidence" value="ECO:0007669"/>
    <property type="project" value="InterPro"/>
</dbReference>
<dbReference type="PANTHER" id="PTHR24221">
    <property type="entry name" value="ATP-BINDING CASSETTE SUB-FAMILY B"/>
    <property type="match status" value="1"/>
</dbReference>
<evidence type="ECO:0000256" key="4">
    <source>
        <dbReference type="ARBA" id="ARBA00022840"/>
    </source>
</evidence>
<evidence type="ECO:0000256" key="7">
    <source>
        <dbReference type="SAM" id="Phobius"/>
    </source>
</evidence>
<feature type="transmembrane region" description="Helical" evidence="7">
    <location>
        <begin position="174"/>
        <end position="203"/>
    </location>
</feature>
<dbReference type="GO" id="GO:0005886">
    <property type="term" value="C:plasma membrane"/>
    <property type="evidence" value="ECO:0007669"/>
    <property type="project" value="UniProtKB-SubCell"/>
</dbReference>
<evidence type="ECO:0000256" key="6">
    <source>
        <dbReference type="ARBA" id="ARBA00023136"/>
    </source>
</evidence>
<sequence length="604" mass="63441">MLPADPWQPATAVSGLGWCFFAAQGRRQVVILGKVQWGRTELRVEPTGLLVLVGLFSVAVNLLLLTGPVYMLQVYDRVLTSRSQPTLVALSVLAAGLFAAMGLVEHARGRILARLGAALQSRIEARVLSAAQTRLARQPEDAAARIALQDLDAVQRLWTSPVMAHVFDLPWCPLFLAILFAFGAPLGWLALAGAMVLWGLAVLTRSATSAASNSANLNHLRAEAQVAEMLRQAEGLRGLGMTGPASLRWKDRRRAALTALMRAADRAAAIAALSRILRMVLQSAMLGLGALLVLEGALSAGAMVAGSVLLGRSLQPVEQVIAHWHLIIRGQEAYRRLSALLASTPPAQDRSPLPRPAPRLEVQGLTIVPPGGDTPVLRSVTFRLEPGQSLGVLGPSGAGKSSLARALAGAWPAAAGTVRLDGATPDQFGPDGYGRLIGYVPQRLHLFEGTVADNIARLDLVPAPGAIISAAHRAGAHDMILRLPLGYDTPVSAQGGPLSGGQTQLIGLARALYGDPVVLVLDEPHANLDAAGQQALEEALLTHRAGGGIVILFAHQVAQVQGCDLLMMLDQGRVHALGPREAVLQQTLRPALPGLRAIAPGAGA</sequence>
<dbReference type="GO" id="GO:0005524">
    <property type="term" value="F:ATP binding"/>
    <property type="evidence" value="ECO:0007669"/>
    <property type="project" value="UniProtKB-KW"/>
</dbReference>
<evidence type="ECO:0000256" key="3">
    <source>
        <dbReference type="ARBA" id="ARBA00022741"/>
    </source>
</evidence>
<feature type="domain" description="ABC transmembrane type-1" evidence="9">
    <location>
        <begin position="51"/>
        <end position="329"/>
    </location>
</feature>
<dbReference type="GO" id="GO:0140359">
    <property type="term" value="F:ABC-type transporter activity"/>
    <property type="evidence" value="ECO:0007669"/>
    <property type="project" value="InterPro"/>
</dbReference>
<feature type="transmembrane region" description="Helical" evidence="7">
    <location>
        <begin position="49"/>
        <end position="75"/>
    </location>
</feature>
<dbReference type="InterPro" id="IPR010128">
    <property type="entry name" value="ATPase_T1SS_PrtD-like"/>
</dbReference>
<keyword evidence="3" id="KW-0547">Nucleotide-binding</keyword>
<dbReference type="Pfam" id="PF00005">
    <property type="entry name" value="ABC_tran"/>
    <property type="match status" value="1"/>
</dbReference>
<dbReference type="Proteomes" id="UP000619033">
    <property type="component" value="Unassembled WGS sequence"/>
</dbReference>
<dbReference type="GO" id="GO:0030253">
    <property type="term" value="P:protein secretion by the type I secretion system"/>
    <property type="evidence" value="ECO:0007669"/>
    <property type="project" value="InterPro"/>
</dbReference>
<feature type="transmembrane region" description="Helical" evidence="7">
    <location>
        <begin position="87"/>
        <end position="104"/>
    </location>
</feature>
<dbReference type="InterPro" id="IPR003439">
    <property type="entry name" value="ABC_transporter-like_ATP-bd"/>
</dbReference>
<keyword evidence="6 7" id="KW-0472">Membrane</keyword>
<keyword evidence="5 7" id="KW-1133">Transmembrane helix</keyword>
<evidence type="ECO:0000313" key="10">
    <source>
        <dbReference type="EMBL" id="MBL4929142.1"/>
    </source>
</evidence>
<evidence type="ECO:0000256" key="5">
    <source>
        <dbReference type="ARBA" id="ARBA00022989"/>
    </source>
</evidence>
<dbReference type="InterPro" id="IPR036640">
    <property type="entry name" value="ABC1_TM_sf"/>
</dbReference>
<feature type="transmembrane region" description="Helical" evidence="7">
    <location>
        <begin position="284"/>
        <end position="310"/>
    </location>
</feature>
<dbReference type="Gene3D" id="3.40.50.300">
    <property type="entry name" value="P-loop containing nucleotide triphosphate hydrolases"/>
    <property type="match status" value="1"/>
</dbReference>
<evidence type="ECO:0000259" key="9">
    <source>
        <dbReference type="PROSITE" id="PS50929"/>
    </source>
</evidence>
<protein>
    <submittedName>
        <fullName evidence="10">Type I secretion system permease/ATPase</fullName>
    </submittedName>
</protein>
<keyword evidence="2 7" id="KW-0812">Transmembrane</keyword>
<dbReference type="InterPro" id="IPR011527">
    <property type="entry name" value="ABC1_TM_dom"/>
</dbReference>
<comment type="caution">
    <text evidence="10">The sequence shown here is derived from an EMBL/GenBank/DDBJ whole genome shotgun (WGS) entry which is preliminary data.</text>
</comment>
<dbReference type="GO" id="GO:0034040">
    <property type="term" value="F:ATPase-coupled lipid transmembrane transporter activity"/>
    <property type="evidence" value="ECO:0007669"/>
    <property type="project" value="TreeGrafter"/>
</dbReference>
<evidence type="ECO:0000259" key="8">
    <source>
        <dbReference type="PROSITE" id="PS50893"/>
    </source>
</evidence>
<dbReference type="AlphaFoldDB" id="A0A8J7MRG9"/>
<proteinExistence type="predicted"/>
<dbReference type="GO" id="GO:0030256">
    <property type="term" value="C:type I protein secretion system complex"/>
    <property type="evidence" value="ECO:0007669"/>
    <property type="project" value="InterPro"/>
</dbReference>
<dbReference type="EMBL" id="JAESVP010000006">
    <property type="protein sequence ID" value="MBL4929142.1"/>
    <property type="molecule type" value="Genomic_DNA"/>
</dbReference>
<dbReference type="InterPro" id="IPR039421">
    <property type="entry name" value="Type_1_exporter"/>
</dbReference>
<reference evidence="10" key="1">
    <citation type="submission" date="2021-01" db="EMBL/GenBank/DDBJ databases">
        <title>Genome seq and assembly of Tabrizicola sp. KVB23.</title>
        <authorList>
            <person name="Chhetri G."/>
        </authorList>
    </citation>
    <scope>NUCLEOTIDE SEQUENCE</scope>
    <source>
        <strain evidence="10">KVB23</strain>
    </source>
</reference>
<dbReference type="SMART" id="SM00382">
    <property type="entry name" value="AAA"/>
    <property type="match status" value="1"/>
</dbReference>
<dbReference type="NCBIfam" id="TIGR01842">
    <property type="entry name" value="type_I_sec_PrtD"/>
    <property type="match status" value="1"/>
</dbReference>
<dbReference type="PANTHER" id="PTHR24221:SF248">
    <property type="entry name" value="ABC TRANSPORTER TRANSMEMBRANE REGION"/>
    <property type="match status" value="1"/>
</dbReference>
<dbReference type="SUPFAM" id="SSF52540">
    <property type="entry name" value="P-loop containing nucleoside triphosphate hydrolases"/>
    <property type="match status" value="1"/>
</dbReference>
<dbReference type="Gene3D" id="1.20.1560.10">
    <property type="entry name" value="ABC transporter type 1, transmembrane domain"/>
    <property type="match status" value="1"/>
</dbReference>
<dbReference type="PROSITE" id="PS50929">
    <property type="entry name" value="ABC_TM1F"/>
    <property type="match status" value="1"/>
</dbReference>
<dbReference type="SUPFAM" id="SSF90123">
    <property type="entry name" value="ABC transporter transmembrane region"/>
    <property type="match status" value="1"/>
</dbReference>
<evidence type="ECO:0000256" key="2">
    <source>
        <dbReference type="ARBA" id="ARBA00022692"/>
    </source>
</evidence>
<dbReference type="Pfam" id="PF00664">
    <property type="entry name" value="ABC_membrane"/>
    <property type="match status" value="1"/>
</dbReference>
<accession>A0A8J7MRG9</accession>
<keyword evidence="11" id="KW-1185">Reference proteome</keyword>
<dbReference type="PROSITE" id="PS50893">
    <property type="entry name" value="ABC_TRANSPORTER_2"/>
    <property type="match status" value="1"/>
</dbReference>
<comment type="subcellular location">
    <subcellularLocation>
        <location evidence="1">Cell membrane</location>
        <topology evidence="1">Multi-pass membrane protein</topology>
    </subcellularLocation>
</comment>
<gene>
    <name evidence="10" type="ORF">JI744_13590</name>
</gene>
<evidence type="ECO:0000313" key="11">
    <source>
        <dbReference type="Proteomes" id="UP000619033"/>
    </source>
</evidence>
<keyword evidence="4" id="KW-0067">ATP-binding</keyword>
<feature type="domain" description="ABC transporter" evidence="8">
    <location>
        <begin position="360"/>
        <end position="596"/>
    </location>
</feature>
<dbReference type="InterPro" id="IPR027417">
    <property type="entry name" value="P-loop_NTPase"/>
</dbReference>
<dbReference type="InterPro" id="IPR003593">
    <property type="entry name" value="AAA+_ATPase"/>
</dbReference>
<name>A0A8J7MRG9_9RHOB</name>
<organism evidence="10 11">
    <name type="scientific">Fuscibacter oryzae</name>
    <dbReference type="NCBI Taxonomy" id="2803939"/>
    <lineage>
        <taxon>Bacteria</taxon>
        <taxon>Pseudomonadati</taxon>
        <taxon>Pseudomonadota</taxon>
        <taxon>Alphaproteobacteria</taxon>
        <taxon>Rhodobacterales</taxon>
        <taxon>Paracoccaceae</taxon>
        <taxon>Fuscibacter</taxon>
    </lineage>
</organism>